<dbReference type="PATRIC" id="fig|1302272.5.peg.973"/>
<gene>
    <name evidence="1" type="ORF">FC96_GL000966</name>
</gene>
<dbReference type="EMBL" id="AZCX01000002">
    <property type="protein sequence ID" value="KRK48652.1"/>
    <property type="molecule type" value="Genomic_DNA"/>
</dbReference>
<dbReference type="AlphaFoldDB" id="A0A0R1HQ81"/>
<proteinExistence type="predicted"/>
<keyword evidence="2" id="KW-1185">Reference proteome</keyword>
<reference evidence="1 2" key="1">
    <citation type="journal article" date="2015" name="Genome Announc.">
        <title>Expanding the biotechnology potential of lactobacilli through comparative genomics of 213 strains and associated genera.</title>
        <authorList>
            <person name="Sun Z."/>
            <person name="Harris H.M."/>
            <person name="McCann A."/>
            <person name="Guo C."/>
            <person name="Argimon S."/>
            <person name="Zhang W."/>
            <person name="Yang X."/>
            <person name="Jeffery I.B."/>
            <person name="Cooney J.C."/>
            <person name="Kagawa T.F."/>
            <person name="Liu W."/>
            <person name="Song Y."/>
            <person name="Salvetti E."/>
            <person name="Wrobel A."/>
            <person name="Rasinkangas P."/>
            <person name="Parkhill J."/>
            <person name="Rea M.C."/>
            <person name="O'Sullivan O."/>
            <person name="Ritari J."/>
            <person name="Douillard F.P."/>
            <person name="Paul Ross R."/>
            <person name="Yang R."/>
            <person name="Briner A.E."/>
            <person name="Felis G.E."/>
            <person name="de Vos W.M."/>
            <person name="Barrangou R."/>
            <person name="Klaenhammer T.R."/>
            <person name="Caufield P.W."/>
            <person name="Cui Y."/>
            <person name="Zhang H."/>
            <person name="O'Toole P.W."/>
        </authorList>
    </citation>
    <scope>NUCLEOTIDE SEQUENCE [LARGE SCALE GENOMIC DNA]</scope>
    <source>
        <strain evidence="1 2">JCM 15530</strain>
    </source>
</reference>
<dbReference type="OrthoDB" id="403896at2"/>
<accession>A0A0R1HQ81</accession>
<dbReference type="Gene3D" id="3.10.105.10">
    <property type="entry name" value="Dipeptide-binding Protein, Domain 3"/>
    <property type="match status" value="1"/>
</dbReference>
<comment type="caution">
    <text evidence="1">The sequence shown here is derived from an EMBL/GenBank/DDBJ whole genome shotgun (WGS) entry which is preliminary data.</text>
</comment>
<evidence type="ECO:0000313" key="1">
    <source>
        <dbReference type="EMBL" id="KRK48652.1"/>
    </source>
</evidence>
<organism evidence="1 2">
    <name type="scientific">Secundilactobacillus kimchicus JCM 15530</name>
    <dbReference type="NCBI Taxonomy" id="1302272"/>
    <lineage>
        <taxon>Bacteria</taxon>
        <taxon>Bacillati</taxon>
        <taxon>Bacillota</taxon>
        <taxon>Bacilli</taxon>
        <taxon>Lactobacillales</taxon>
        <taxon>Lactobacillaceae</taxon>
        <taxon>Secundilactobacillus</taxon>
    </lineage>
</organism>
<sequence>MTTNSQYNFGHWHNEYYDKLVSEVTEYRTDNPETRWQQMVRAENLLMKDQPVVPLYQQANSYLTNPRLNGVVYNVSGVPTDYKSAYLVK</sequence>
<name>A0A0R1HQ81_9LACO</name>
<dbReference type="SUPFAM" id="SSF53850">
    <property type="entry name" value="Periplasmic binding protein-like II"/>
    <property type="match status" value="1"/>
</dbReference>
<dbReference type="STRING" id="1302272.FC96_GL000966"/>
<protein>
    <recommendedName>
        <fullName evidence="3">Solute-binding protein family 5 domain-containing protein</fullName>
    </recommendedName>
</protein>
<dbReference type="Proteomes" id="UP000050911">
    <property type="component" value="Unassembled WGS sequence"/>
</dbReference>
<dbReference type="Gene3D" id="3.40.190.10">
    <property type="entry name" value="Periplasmic binding protein-like II"/>
    <property type="match status" value="1"/>
</dbReference>
<evidence type="ECO:0008006" key="3">
    <source>
        <dbReference type="Google" id="ProtNLM"/>
    </source>
</evidence>
<dbReference type="RefSeq" id="WP_054659124.1">
    <property type="nucleotide sequence ID" value="NZ_AZCX01000002.1"/>
</dbReference>
<evidence type="ECO:0000313" key="2">
    <source>
        <dbReference type="Proteomes" id="UP000050911"/>
    </source>
</evidence>